<keyword evidence="1" id="KW-0863">Zinc-finger</keyword>
<sequence>MAFRGTWSRSVPEMNPTDVTPELNTPGETSVQGARTDQADLPPPSELGSILQAFQGVAQVVQLLAQNQVATQTQMQEVLALHRDQLMDPDRSRGALLLERFRRIKPPIFKGENSPSIAESWIREIEKIFRAIRCPEEDKVPLATSTLQDRADMWWTSTLRNVFGEREDVSWKDFLTVFRERFFPDLVQEKLEQEFLTLTQGSLSVMDYEARFSELEKFAPHICANERRRAAKFVRGLRGYLRSRIVVQDHQTLAAAVRAACLLEDEQELRLEEKGVSLRTCPTPVAGSVQKRKYGPSSPELLPADQQGTEMIHAVPLRAMHFVCPQCRRRHGGAECWKALGKCFNCGEVGHRSREFPKSKNQDA</sequence>
<dbReference type="AlphaFoldDB" id="A0A1D1Y6F2"/>
<evidence type="ECO:0000256" key="1">
    <source>
        <dbReference type="PROSITE-ProRule" id="PRU00047"/>
    </source>
</evidence>
<dbReference type="PANTHER" id="PTHR15503">
    <property type="entry name" value="LDOC1 RELATED"/>
    <property type="match status" value="1"/>
</dbReference>
<dbReference type="GO" id="GO:0004386">
    <property type="term" value="F:helicase activity"/>
    <property type="evidence" value="ECO:0007669"/>
    <property type="project" value="UniProtKB-KW"/>
</dbReference>
<dbReference type="Pfam" id="PF03732">
    <property type="entry name" value="Retrotrans_gag"/>
    <property type="match status" value="1"/>
</dbReference>
<dbReference type="InterPro" id="IPR005162">
    <property type="entry name" value="Retrotrans_gag_dom"/>
</dbReference>
<feature type="non-terminal residue" evidence="4">
    <location>
        <position position="364"/>
    </location>
</feature>
<dbReference type="Pfam" id="PF00098">
    <property type="entry name" value="zf-CCHC"/>
    <property type="match status" value="1"/>
</dbReference>
<evidence type="ECO:0000313" key="4">
    <source>
        <dbReference type="EMBL" id="JAT50224.1"/>
    </source>
</evidence>
<feature type="domain" description="CCHC-type" evidence="3">
    <location>
        <begin position="342"/>
        <end position="358"/>
    </location>
</feature>
<reference evidence="4" key="1">
    <citation type="submission" date="2015-07" db="EMBL/GenBank/DDBJ databases">
        <title>Transcriptome Assembly of Anthurium amnicola.</title>
        <authorList>
            <person name="Suzuki J."/>
        </authorList>
    </citation>
    <scope>NUCLEOTIDE SEQUENCE</scope>
</reference>
<feature type="compositionally biased region" description="Polar residues" evidence="2">
    <location>
        <begin position="22"/>
        <end position="35"/>
    </location>
</feature>
<feature type="region of interest" description="Disordered" evidence="2">
    <location>
        <begin position="1"/>
        <end position="41"/>
    </location>
</feature>
<keyword evidence="1" id="KW-0862">Zinc</keyword>
<dbReference type="PANTHER" id="PTHR15503:SF42">
    <property type="entry name" value="ZINC FINGER, CCHC-TYPE, RETROTRANSPOSON GAG DOMAIN, ASPARTIC PEPTIDASE DOMAIN PROTEIN-RELATED"/>
    <property type="match status" value="1"/>
</dbReference>
<keyword evidence="4" id="KW-0067">ATP-binding</keyword>
<dbReference type="Gene3D" id="4.10.60.10">
    <property type="entry name" value="Zinc finger, CCHC-type"/>
    <property type="match status" value="1"/>
</dbReference>
<gene>
    <name evidence="4" type="primary">glh-1_3</name>
    <name evidence="4" type="ORF">g.121590</name>
</gene>
<dbReference type="GO" id="GO:0003676">
    <property type="term" value="F:nucleic acid binding"/>
    <property type="evidence" value="ECO:0007669"/>
    <property type="project" value="InterPro"/>
</dbReference>
<evidence type="ECO:0000259" key="3">
    <source>
        <dbReference type="PROSITE" id="PS50158"/>
    </source>
</evidence>
<protein>
    <submittedName>
        <fullName evidence="4">ATP-dependent RNA helicase glh-1</fullName>
    </submittedName>
</protein>
<keyword evidence="4" id="KW-0547">Nucleotide-binding</keyword>
<dbReference type="InterPro" id="IPR032567">
    <property type="entry name" value="RTL1-rel"/>
</dbReference>
<evidence type="ECO:0000256" key="2">
    <source>
        <dbReference type="SAM" id="MobiDB-lite"/>
    </source>
</evidence>
<dbReference type="EMBL" id="GDJX01017712">
    <property type="protein sequence ID" value="JAT50224.1"/>
    <property type="molecule type" value="Transcribed_RNA"/>
</dbReference>
<dbReference type="InterPro" id="IPR001878">
    <property type="entry name" value="Znf_CCHC"/>
</dbReference>
<dbReference type="GO" id="GO:0008270">
    <property type="term" value="F:zinc ion binding"/>
    <property type="evidence" value="ECO:0007669"/>
    <property type="project" value="UniProtKB-KW"/>
</dbReference>
<organism evidence="4">
    <name type="scientific">Anthurium amnicola</name>
    <dbReference type="NCBI Taxonomy" id="1678845"/>
    <lineage>
        <taxon>Eukaryota</taxon>
        <taxon>Viridiplantae</taxon>
        <taxon>Streptophyta</taxon>
        <taxon>Embryophyta</taxon>
        <taxon>Tracheophyta</taxon>
        <taxon>Spermatophyta</taxon>
        <taxon>Magnoliopsida</taxon>
        <taxon>Liliopsida</taxon>
        <taxon>Araceae</taxon>
        <taxon>Pothoideae</taxon>
        <taxon>Potheae</taxon>
        <taxon>Anthurium</taxon>
    </lineage>
</organism>
<dbReference type="PROSITE" id="PS50158">
    <property type="entry name" value="ZF_CCHC"/>
    <property type="match status" value="1"/>
</dbReference>
<proteinExistence type="predicted"/>
<accession>A0A1D1Y6F2</accession>
<keyword evidence="4" id="KW-0347">Helicase</keyword>
<name>A0A1D1Y6F2_9ARAE</name>
<keyword evidence="1" id="KW-0479">Metal-binding</keyword>
<keyword evidence="4" id="KW-0378">Hydrolase</keyword>